<dbReference type="Proteomes" id="UP000596660">
    <property type="component" value="Unplaced"/>
</dbReference>
<evidence type="ECO:0000259" key="1">
    <source>
        <dbReference type="Pfam" id="PF07734"/>
    </source>
</evidence>
<dbReference type="Gramene" id="AUR62007095-RA">
    <property type="protein sequence ID" value="AUR62007095-RA:cds"/>
    <property type="gene ID" value="AUR62007095"/>
</dbReference>
<evidence type="ECO:0000313" key="2">
    <source>
        <dbReference type="EnsemblPlants" id="AUR62007095-RA:cds"/>
    </source>
</evidence>
<proteinExistence type="predicted"/>
<reference evidence="2" key="1">
    <citation type="journal article" date="2017" name="Nature">
        <title>The genome of Chenopodium quinoa.</title>
        <authorList>
            <person name="Jarvis D.E."/>
            <person name="Ho Y.S."/>
            <person name="Lightfoot D.J."/>
            <person name="Schmoeckel S.M."/>
            <person name="Li B."/>
            <person name="Borm T.J.A."/>
            <person name="Ohyanagi H."/>
            <person name="Mineta K."/>
            <person name="Michell C.T."/>
            <person name="Saber N."/>
            <person name="Kharbatia N.M."/>
            <person name="Rupper R.R."/>
            <person name="Sharp A.R."/>
            <person name="Dally N."/>
            <person name="Boughton B.A."/>
            <person name="Woo Y.H."/>
            <person name="Gao G."/>
            <person name="Schijlen E.G.W.M."/>
            <person name="Guo X."/>
            <person name="Momin A.A."/>
            <person name="Negrao S."/>
            <person name="Al-Babili S."/>
            <person name="Gehring C."/>
            <person name="Roessner U."/>
            <person name="Jung C."/>
            <person name="Murphy K."/>
            <person name="Arold S.T."/>
            <person name="Gojobori T."/>
            <person name="van der Linden C.G."/>
            <person name="van Loo E.N."/>
            <person name="Jellen E.N."/>
            <person name="Maughan P.J."/>
            <person name="Tester M."/>
        </authorList>
    </citation>
    <scope>NUCLEOTIDE SEQUENCE [LARGE SCALE GENOMIC DNA]</scope>
    <source>
        <strain evidence="2">cv. PI 614886</strain>
    </source>
</reference>
<dbReference type="InterPro" id="IPR006527">
    <property type="entry name" value="F-box-assoc_dom_typ1"/>
</dbReference>
<dbReference type="AlphaFoldDB" id="A0A803L5F6"/>
<name>A0A803L5F6_CHEQI</name>
<organism evidence="2 3">
    <name type="scientific">Chenopodium quinoa</name>
    <name type="common">Quinoa</name>
    <dbReference type="NCBI Taxonomy" id="63459"/>
    <lineage>
        <taxon>Eukaryota</taxon>
        <taxon>Viridiplantae</taxon>
        <taxon>Streptophyta</taxon>
        <taxon>Embryophyta</taxon>
        <taxon>Tracheophyta</taxon>
        <taxon>Spermatophyta</taxon>
        <taxon>Magnoliopsida</taxon>
        <taxon>eudicotyledons</taxon>
        <taxon>Gunneridae</taxon>
        <taxon>Pentapetalae</taxon>
        <taxon>Caryophyllales</taxon>
        <taxon>Chenopodiaceae</taxon>
        <taxon>Chenopodioideae</taxon>
        <taxon>Atripliceae</taxon>
        <taxon>Chenopodium</taxon>
    </lineage>
</organism>
<dbReference type="EnsemblPlants" id="AUR62007095-RA">
    <property type="protein sequence ID" value="AUR62007095-RA:cds"/>
    <property type="gene ID" value="AUR62007095"/>
</dbReference>
<dbReference type="InterPro" id="IPR055290">
    <property type="entry name" value="At3g26010-like"/>
</dbReference>
<dbReference type="NCBIfam" id="TIGR01640">
    <property type="entry name" value="F_box_assoc_1"/>
    <property type="match status" value="1"/>
</dbReference>
<accession>A0A803L5F6</accession>
<feature type="domain" description="F-box associated beta-propeller type 1" evidence="1">
    <location>
        <begin position="106"/>
        <end position="245"/>
    </location>
</feature>
<gene>
    <name evidence="2" type="primary">LOC110732815</name>
</gene>
<dbReference type="InterPro" id="IPR036047">
    <property type="entry name" value="F-box-like_dom_sf"/>
</dbReference>
<evidence type="ECO:0000313" key="3">
    <source>
        <dbReference type="Proteomes" id="UP000596660"/>
    </source>
</evidence>
<keyword evidence="3" id="KW-1185">Reference proteome</keyword>
<dbReference type="PANTHER" id="PTHR35546">
    <property type="entry name" value="F-BOX PROTEIN INTERACTION DOMAIN PROTEIN-RELATED"/>
    <property type="match status" value="1"/>
</dbReference>
<reference evidence="2" key="2">
    <citation type="submission" date="2021-03" db="UniProtKB">
        <authorList>
            <consortium name="EnsemblPlants"/>
        </authorList>
    </citation>
    <scope>IDENTIFICATION</scope>
</reference>
<dbReference type="Pfam" id="PF07734">
    <property type="entry name" value="FBA_1"/>
    <property type="match status" value="1"/>
</dbReference>
<protein>
    <recommendedName>
        <fullName evidence="1">F-box associated beta-propeller type 1 domain-containing protein</fullName>
    </recommendedName>
</protein>
<dbReference type="OMA" id="SEYFICN"/>
<dbReference type="InterPro" id="IPR017451">
    <property type="entry name" value="F-box-assoc_interact_dom"/>
</dbReference>
<sequence length="358" mass="41116">MEEPITDPEFEPTSAEKVAGNEDLATEIFIHLSATSIAPCLRVSKWWLSFISNHTFISRHNLLYPPSLSGLFLIPGQTAQHPEVHFLSLNHSKFHSLPFVAFFNSKGFQILHSCNGLLLCRLGLSHYVCNPSTCQLRVLPSCSYMDKDYTLHLAFDPLTSPNYKIVCVKKVGSQPSHYLIAIFSSKTRLWSLSQEPVYAPNELEFKDGVFCNGALHWLTSKSSGAYLDLKTEIIREMPLPPRREEESEYKFKYFGKSQGYLLYVISRPLFNHYELYQMKEDYSGWDLKFRVSLNVLIAKFPVMARNFGRHPYLFSELECDVLCIYHARADGDMEIVLSVPGEVIFFNLEKNFFFSSSR</sequence>
<dbReference type="SUPFAM" id="SSF81383">
    <property type="entry name" value="F-box domain"/>
    <property type="match status" value="1"/>
</dbReference>
<dbReference type="PANTHER" id="PTHR35546:SF25">
    <property type="entry name" value="F-BOX DOMAIN-CONTAINING PROTEIN"/>
    <property type="match status" value="1"/>
</dbReference>